<feature type="signal peptide" evidence="1">
    <location>
        <begin position="1"/>
        <end position="19"/>
    </location>
</feature>
<dbReference type="AlphaFoldDB" id="K7YVG8"/>
<dbReference type="STRING" id="1069642.Bdt_1971"/>
<dbReference type="InterPro" id="IPR036761">
    <property type="entry name" value="TTHA0802/YceI-like_sf"/>
</dbReference>
<feature type="chain" id="PRO_5003913933" evidence="1">
    <location>
        <begin position="20"/>
        <end position="196"/>
    </location>
</feature>
<dbReference type="OrthoDB" id="951410at2"/>
<dbReference type="Gene3D" id="2.40.128.110">
    <property type="entry name" value="Lipid/polyisoprenoid-binding, YceI-like"/>
    <property type="match status" value="1"/>
</dbReference>
<name>K7YVG8_BDEBC</name>
<evidence type="ECO:0000259" key="2">
    <source>
        <dbReference type="SMART" id="SM00867"/>
    </source>
</evidence>
<dbReference type="Proteomes" id="UP000010074">
    <property type="component" value="Chromosome"/>
</dbReference>
<keyword evidence="1" id="KW-0732">Signal</keyword>
<dbReference type="SUPFAM" id="SSF101874">
    <property type="entry name" value="YceI-like"/>
    <property type="match status" value="1"/>
</dbReference>
<proteinExistence type="predicted"/>
<organism evidence="3 4">
    <name type="scientific">Bdellovibrio bacteriovorus str. Tiberius</name>
    <dbReference type="NCBI Taxonomy" id="1069642"/>
    <lineage>
        <taxon>Bacteria</taxon>
        <taxon>Pseudomonadati</taxon>
        <taxon>Bdellovibrionota</taxon>
        <taxon>Bdellovibrionia</taxon>
        <taxon>Bdellovibrionales</taxon>
        <taxon>Pseudobdellovibrionaceae</taxon>
        <taxon>Bdellovibrio</taxon>
    </lineage>
</organism>
<protein>
    <submittedName>
        <fullName evidence="3">YCE I like family protein</fullName>
    </submittedName>
</protein>
<evidence type="ECO:0000313" key="3">
    <source>
        <dbReference type="EMBL" id="AFY01658.1"/>
    </source>
</evidence>
<dbReference type="HOGENOM" id="CLU_071003_2_2_7"/>
<gene>
    <name evidence="3" type="ORF">Bdt_1971</name>
</gene>
<dbReference type="RefSeq" id="WP_015091102.1">
    <property type="nucleotide sequence ID" value="NC_019567.1"/>
</dbReference>
<sequence length="196" mass="20884">MFKTVLAAFVLVVAAHAQAADVYKIDTKASSVAWKGTKKVGESHNGGISVKEGEVTVDKGQLTGGNVVVDMTTITNADVKDAGYNKKLVGHLSTEDFFNAGKFPTSTFKITSVAPSKTKGEVLVKGEFTMIGGTHPIEFPAKVTVDKGVATGEAVVKIDRTKWGLKYGSGNFFKELAGDKIINDEFELTLKLVAKK</sequence>
<dbReference type="InterPro" id="IPR007372">
    <property type="entry name" value="Lipid/polyisoprenoid-bd_YceI"/>
</dbReference>
<reference evidence="3 4" key="1">
    <citation type="journal article" date="2012" name="BMC Genomics">
        <title>Genome analysis of a simultaneously predatory and prey-independent, novel Bdellovibrio bacteriovorus from the River Tiber, supports in silico predictions of both ancient and recent lateral gene transfer from diverse bacteria.</title>
        <authorList>
            <person name="Hobley L."/>
            <person name="Lerner T.R."/>
            <person name="Williams L.E."/>
            <person name="Lambert C."/>
            <person name="Till R."/>
            <person name="Milner D.S."/>
            <person name="Basford S.M."/>
            <person name="Capeness M.J."/>
            <person name="Fenton A.K."/>
            <person name="Atterbury R.J."/>
            <person name="Harris M.A."/>
            <person name="Sockett R.E."/>
        </authorList>
    </citation>
    <scope>NUCLEOTIDE SEQUENCE [LARGE SCALE GENOMIC DNA]</scope>
    <source>
        <strain evidence="3 4">Tiberius</strain>
    </source>
</reference>
<dbReference type="SMART" id="SM00867">
    <property type="entry name" value="YceI"/>
    <property type="match status" value="1"/>
</dbReference>
<accession>K7YVG8</accession>
<dbReference type="PANTHER" id="PTHR34406">
    <property type="entry name" value="PROTEIN YCEI"/>
    <property type="match status" value="1"/>
</dbReference>
<dbReference type="KEGG" id="bbat:Bdt_1971"/>
<dbReference type="Pfam" id="PF04264">
    <property type="entry name" value="YceI"/>
    <property type="match status" value="1"/>
</dbReference>
<evidence type="ECO:0000256" key="1">
    <source>
        <dbReference type="SAM" id="SignalP"/>
    </source>
</evidence>
<feature type="domain" description="Lipid/polyisoprenoid-binding YceI-like" evidence="2">
    <location>
        <begin position="22"/>
        <end position="195"/>
    </location>
</feature>
<dbReference type="PANTHER" id="PTHR34406:SF1">
    <property type="entry name" value="PROTEIN YCEI"/>
    <property type="match status" value="1"/>
</dbReference>
<dbReference type="PATRIC" id="fig|1069642.3.peg.1948"/>
<evidence type="ECO:0000313" key="4">
    <source>
        <dbReference type="Proteomes" id="UP000010074"/>
    </source>
</evidence>
<dbReference type="EMBL" id="CP002930">
    <property type="protein sequence ID" value="AFY01658.1"/>
    <property type="molecule type" value="Genomic_DNA"/>
</dbReference>